<keyword evidence="3" id="KW-0813">Transport</keyword>
<organism evidence="5 6">
    <name type="scientific">Levilactobacillus suantsaiihabitans</name>
    <dbReference type="NCBI Taxonomy" id="2487722"/>
    <lineage>
        <taxon>Bacteria</taxon>
        <taxon>Bacillati</taxon>
        <taxon>Bacillota</taxon>
        <taxon>Bacilli</taxon>
        <taxon>Lactobacillales</taxon>
        <taxon>Lactobacillaceae</taxon>
        <taxon>Levilactobacillus</taxon>
    </lineage>
</organism>
<keyword evidence="4" id="KW-0732">Signal</keyword>
<sequence>MLAKISDAGNHAIPVERINPMKKFSRYLLLMATLSLLGVLGACGRQTATPTPAKRTTVTFWHGMTGTSQQTLNAMIRDFNHSQTQYRVVASGQGNFANVQQKITAAAKSQTLPTLAQTTYTNVPDYLHGKFIVPLNGYISKRTLNRIDPTLRQVSQYQGKTYAMPFSKSIGLLFYNQDLLRQLHLTVPRTWHDLVRDAAKAHAHGYTGLALDQTFRPQWSALACQAGTPLVAKHPRLSSPQMLAATDVIYQMIKHQTAATAGTDGFGNVRFLKGKTLFYTGTSAAIGIMQTNTPKGLHWSAAKMPSFRGNPRVYAVQGNELVMFNSASPAQRRGAAALMKFLLAEKQTLKWAKATGYLPLTTKALRSQDYRNYLAKNPAAQATVKSLPYGKPDTAFYGYSETQNAATQVADELATLQTTPKQGLAQLQRKLTALQTDGE</sequence>
<dbReference type="EMBL" id="RKLX01000001">
    <property type="protein sequence ID" value="TGD20455.1"/>
    <property type="molecule type" value="Genomic_DNA"/>
</dbReference>
<name>A0A4Z0JC83_9LACO</name>
<comment type="subcellular location">
    <subcellularLocation>
        <location evidence="1">Cell envelope</location>
    </subcellularLocation>
</comment>
<dbReference type="InterPro" id="IPR006059">
    <property type="entry name" value="SBP"/>
</dbReference>
<proteinExistence type="inferred from homology"/>
<keyword evidence="6" id="KW-1185">Reference proteome</keyword>
<evidence type="ECO:0000313" key="6">
    <source>
        <dbReference type="Proteomes" id="UP000297348"/>
    </source>
</evidence>
<dbReference type="Pfam" id="PF13416">
    <property type="entry name" value="SBP_bac_8"/>
    <property type="match status" value="1"/>
</dbReference>
<dbReference type="SUPFAM" id="SSF53850">
    <property type="entry name" value="Periplasmic binding protein-like II"/>
    <property type="match status" value="1"/>
</dbReference>
<evidence type="ECO:0000256" key="3">
    <source>
        <dbReference type="ARBA" id="ARBA00022448"/>
    </source>
</evidence>
<dbReference type="Gene3D" id="3.40.190.10">
    <property type="entry name" value="Periplasmic binding protein-like II"/>
    <property type="match status" value="2"/>
</dbReference>
<comment type="caution">
    <text evidence="5">The sequence shown here is derived from an EMBL/GenBank/DDBJ whole genome shotgun (WGS) entry which is preliminary data.</text>
</comment>
<evidence type="ECO:0000256" key="2">
    <source>
        <dbReference type="ARBA" id="ARBA00008520"/>
    </source>
</evidence>
<dbReference type="GO" id="GO:0030313">
    <property type="term" value="C:cell envelope"/>
    <property type="evidence" value="ECO:0007669"/>
    <property type="project" value="UniProtKB-SubCell"/>
</dbReference>
<dbReference type="PANTHER" id="PTHR43649">
    <property type="entry name" value="ARABINOSE-BINDING PROTEIN-RELATED"/>
    <property type="match status" value="1"/>
</dbReference>
<dbReference type="AlphaFoldDB" id="A0A4Z0JC83"/>
<comment type="similarity">
    <text evidence="2">Belongs to the bacterial solute-binding protein 1 family.</text>
</comment>
<dbReference type="InterPro" id="IPR050490">
    <property type="entry name" value="Bact_solute-bd_prot1"/>
</dbReference>
<gene>
    <name evidence="5" type="ORF">EGT51_01510</name>
</gene>
<evidence type="ECO:0000313" key="5">
    <source>
        <dbReference type="EMBL" id="TGD20455.1"/>
    </source>
</evidence>
<dbReference type="OrthoDB" id="9795467at2"/>
<reference evidence="5 6" key="1">
    <citation type="submission" date="2018-10" db="EMBL/GenBank/DDBJ databases">
        <title>Lactobacillus sp. R7 and Lactobacillus sp. R19 isolated from fermented mustard green product of Taiwan.</title>
        <authorList>
            <person name="Lin S.-T."/>
        </authorList>
    </citation>
    <scope>NUCLEOTIDE SEQUENCE [LARGE SCALE GENOMIC DNA]</scope>
    <source>
        <strain evidence="5 6">BCRC 81129</strain>
    </source>
</reference>
<evidence type="ECO:0000256" key="1">
    <source>
        <dbReference type="ARBA" id="ARBA00004196"/>
    </source>
</evidence>
<protein>
    <submittedName>
        <fullName evidence="5">Extracellular solute-binding protein</fullName>
    </submittedName>
</protein>
<evidence type="ECO:0000256" key="4">
    <source>
        <dbReference type="ARBA" id="ARBA00022729"/>
    </source>
</evidence>
<accession>A0A4Z0JC83</accession>
<dbReference type="Proteomes" id="UP000297348">
    <property type="component" value="Unassembled WGS sequence"/>
</dbReference>
<dbReference type="PANTHER" id="PTHR43649:SF31">
    <property type="entry name" value="SN-GLYCEROL-3-PHOSPHATE-BINDING PERIPLASMIC PROTEIN UGPB"/>
    <property type="match status" value="1"/>
</dbReference>